<dbReference type="PANTHER" id="PTHR23026:SF123">
    <property type="entry name" value="NAD(P)H NITROREDUCTASE RV3131-RELATED"/>
    <property type="match status" value="1"/>
</dbReference>
<dbReference type="Gene3D" id="3.40.109.10">
    <property type="entry name" value="NADH Oxidase"/>
    <property type="match status" value="2"/>
</dbReference>
<evidence type="ECO:0008006" key="3">
    <source>
        <dbReference type="Google" id="ProtNLM"/>
    </source>
</evidence>
<gene>
    <name evidence="1" type="ORF">FHS27_001846</name>
</gene>
<name>A0A7W5DXS4_9BACT</name>
<comment type="caution">
    <text evidence="1">The sequence shown here is derived from an EMBL/GenBank/DDBJ whole genome shotgun (WGS) entry which is preliminary data.</text>
</comment>
<dbReference type="InterPro" id="IPR000415">
    <property type="entry name" value="Nitroreductase-like"/>
</dbReference>
<dbReference type="Proteomes" id="UP000536179">
    <property type="component" value="Unassembled WGS sequence"/>
</dbReference>
<dbReference type="InterPro" id="IPR050627">
    <property type="entry name" value="Nitroreductase/BluB"/>
</dbReference>
<dbReference type="GO" id="GO:0016491">
    <property type="term" value="F:oxidoreductase activity"/>
    <property type="evidence" value="ECO:0007669"/>
    <property type="project" value="InterPro"/>
</dbReference>
<keyword evidence="2" id="KW-1185">Reference proteome</keyword>
<organism evidence="1 2">
    <name type="scientific">Aporhodopirellula rubra</name>
    <dbReference type="NCBI Taxonomy" id="980271"/>
    <lineage>
        <taxon>Bacteria</taxon>
        <taxon>Pseudomonadati</taxon>
        <taxon>Planctomycetota</taxon>
        <taxon>Planctomycetia</taxon>
        <taxon>Pirellulales</taxon>
        <taxon>Pirellulaceae</taxon>
        <taxon>Aporhodopirellula</taxon>
    </lineage>
</organism>
<evidence type="ECO:0000313" key="1">
    <source>
        <dbReference type="EMBL" id="MBB3206038.1"/>
    </source>
</evidence>
<dbReference type="NCBIfam" id="NF047509">
    <property type="entry name" value="Rv3131_FMN_oxido"/>
    <property type="match status" value="1"/>
</dbReference>
<evidence type="ECO:0000313" key="2">
    <source>
        <dbReference type="Proteomes" id="UP000536179"/>
    </source>
</evidence>
<dbReference type="RefSeq" id="WP_246419315.1">
    <property type="nucleotide sequence ID" value="NZ_JACHXU010000005.1"/>
</dbReference>
<dbReference type="EMBL" id="JACHXU010000005">
    <property type="protein sequence ID" value="MBB3206038.1"/>
    <property type="molecule type" value="Genomic_DNA"/>
</dbReference>
<accession>A0A7W5DXS4</accession>
<sequence length="336" mass="37483">MTLTYNSAAMQQRTSGLKKRLRLAIEFAVMAPSGHNAQPWKFHIVRDGVELFADRTRALHVVDPTDRELTISCGAALYQLRLALNCDALATLVHILPDPARPDLLAKLRISGPHTPGEEELEQFRAISQRRTNRKPFDTKPVPASIFDEWYLDSKSENCWLQLIDEFTQKHLIADLVIEGDRIQGSDKAFRRELAKWVHANRSTRRDGMPGYAHGVGNIASYLGPLLVRTFDWGEGQAAKDKQLAEGSPLLAILGTEEDTPAAWIACGQALAKLLLLGTARGLSASFLNQPIEVSSLRPQLGEYCDNEGFPQILLRWGYGREVQPTPRRAIEDVLI</sequence>
<protein>
    <recommendedName>
        <fullName evidence="3">Nitroreductase</fullName>
    </recommendedName>
</protein>
<proteinExistence type="predicted"/>
<dbReference type="PANTHER" id="PTHR23026">
    <property type="entry name" value="NADPH NITROREDUCTASE"/>
    <property type="match status" value="1"/>
</dbReference>
<dbReference type="AlphaFoldDB" id="A0A7W5DXS4"/>
<reference evidence="1 2" key="1">
    <citation type="submission" date="2020-08" db="EMBL/GenBank/DDBJ databases">
        <title>Genomic Encyclopedia of Type Strains, Phase III (KMG-III): the genomes of soil and plant-associated and newly described type strains.</title>
        <authorList>
            <person name="Whitman W."/>
        </authorList>
    </citation>
    <scope>NUCLEOTIDE SEQUENCE [LARGE SCALE GENOMIC DNA]</scope>
    <source>
        <strain evidence="1 2">CECT 8075</strain>
    </source>
</reference>
<dbReference type="SUPFAM" id="SSF55469">
    <property type="entry name" value="FMN-dependent nitroreductase-like"/>
    <property type="match status" value="2"/>
</dbReference>